<sequence length="205" mass="22095">MYRTLLASLLLAGAAEAAEPAAQPPIVPAPAGRYLTDPAHTTLLWSLRHSGLSRWTARFVDAKAVLDWRPEDPTASTLQVEIDPASVRTDFPRPEETDLDGMIATSEDFLAGAPITFVSTAVERTGETTGLVRGDLTLRGETHPVTLDVTFNGSMADHPFSHEAKVGFSATTTFRRSDWDMTILVPFIGDEVTVAIETQMAGAAE</sequence>
<dbReference type="PANTHER" id="PTHR34406">
    <property type="entry name" value="PROTEIN YCEI"/>
    <property type="match status" value="1"/>
</dbReference>
<feature type="signal peptide" evidence="1">
    <location>
        <begin position="1"/>
        <end position="17"/>
    </location>
</feature>
<dbReference type="Proteomes" id="UP000249185">
    <property type="component" value="Unassembled WGS sequence"/>
</dbReference>
<dbReference type="PANTHER" id="PTHR34406:SF1">
    <property type="entry name" value="PROTEIN YCEI"/>
    <property type="match status" value="1"/>
</dbReference>
<evidence type="ECO:0000256" key="1">
    <source>
        <dbReference type="SAM" id="SignalP"/>
    </source>
</evidence>
<evidence type="ECO:0000313" key="4">
    <source>
        <dbReference type="Proteomes" id="UP000249185"/>
    </source>
</evidence>
<reference evidence="3 4" key="1">
    <citation type="submission" date="2017-08" db="EMBL/GenBank/DDBJ databases">
        <title>Infants hospitalized years apart are colonized by the same room-sourced microbial strains.</title>
        <authorList>
            <person name="Brooks B."/>
            <person name="Olm M.R."/>
            <person name="Firek B.A."/>
            <person name="Baker R."/>
            <person name="Thomas B.C."/>
            <person name="Morowitz M.J."/>
            <person name="Banfield J.F."/>
        </authorList>
    </citation>
    <scope>NUCLEOTIDE SEQUENCE [LARGE SCALE GENOMIC DNA]</scope>
    <source>
        <strain evidence="3">S2_005_002_R2_34</strain>
    </source>
</reference>
<evidence type="ECO:0000259" key="2">
    <source>
        <dbReference type="SMART" id="SM00867"/>
    </source>
</evidence>
<dbReference type="SUPFAM" id="SSF101874">
    <property type="entry name" value="YceI-like"/>
    <property type="match status" value="1"/>
</dbReference>
<name>A0A2W5QFZ1_RHOSU</name>
<gene>
    <name evidence="3" type="ORF">DI556_07435</name>
</gene>
<protein>
    <submittedName>
        <fullName evidence="3">Polyisoprenoid-binding protein</fullName>
    </submittedName>
</protein>
<dbReference type="SMART" id="SM00867">
    <property type="entry name" value="YceI"/>
    <property type="match status" value="1"/>
</dbReference>
<keyword evidence="1" id="KW-0732">Signal</keyword>
<dbReference type="EMBL" id="QFPW01000004">
    <property type="protein sequence ID" value="PZQ50380.1"/>
    <property type="molecule type" value="Genomic_DNA"/>
</dbReference>
<feature type="domain" description="Lipid/polyisoprenoid-binding YceI-like" evidence="2">
    <location>
        <begin position="33"/>
        <end position="201"/>
    </location>
</feature>
<feature type="chain" id="PRO_5015970007" evidence="1">
    <location>
        <begin position="18"/>
        <end position="205"/>
    </location>
</feature>
<organism evidence="3 4">
    <name type="scientific">Rhodovulum sulfidophilum</name>
    <name type="common">Rhodobacter sulfidophilus</name>
    <dbReference type="NCBI Taxonomy" id="35806"/>
    <lineage>
        <taxon>Bacteria</taxon>
        <taxon>Pseudomonadati</taxon>
        <taxon>Pseudomonadota</taxon>
        <taxon>Alphaproteobacteria</taxon>
        <taxon>Rhodobacterales</taxon>
        <taxon>Paracoccaceae</taxon>
        <taxon>Rhodovulum</taxon>
    </lineage>
</organism>
<dbReference type="InterPro" id="IPR007372">
    <property type="entry name" value="Lipid/polyisoprenoid-bd_YceI"/>
</dbReference>
<dbReference type="InterPro" id="IPR036761">
    <property type="entry name" value="TTHA0802/YceI-like_sf"/>
</dbReference>
<dbReference type="AlphaFoldDB" id="A0A2W5QFZ1"/>
<accession>A0A2W5QFZ1</accession>
<dbReference type="Gene3D" id="2.40.128.110">
    <property type="entry name" value="Lipid/polyisoprenoid-binding, YceI-like"/>
    <property type="match status" value="1"/>
</dbReference>
<evidence type="ECO:0000313" key="3">
    <source>
        <dbReference type="EMBL" id="PZQ50380.1"/>
    </source>
</evidence>
<comment type="caution">
    <text evidence="3">The sequence shown here is derived from an EMBL/GenBank/DDBJ whole genome shotgun (WGS) entry which is preliminary data.</text>
</comment>
<proteinExistence type="predicted"/>
<dbReference type="Pfam" id="PF04264">
    <property type="entry name" value="YceI"/>
    <property type="match status" value="1"/>
</dbReference>